<evidence type="ECO:0000256" key="1">
    <source>
        <dbReference type="SAM" id="Phobius"/>
    </source>
</evidence>
<proteinExistence type="predicted"/>
<protein>
    <recommendedName>
        <fullName evidence="4">CAP-Gly protein</fullName>
    </recommendedName>
</protein>
<dbReference type="EMBL" id="CP036291">
    <property type="protein sequence ID" value="QDU91258.1"/>
    <property type="molecule type" value="Genomic_DNA"/>
</dbReference>
<reference evidence="2 3" key="1">
    <citation type="submission" date="2019-02" db="EMBL/GenBank/DDBJ databases">
        <title>Deep-cultivation of Planctomycetes and their phenomic and genomic characterization uncovers novel biology.</title>
        <authorList>
            <person name="Wiegand S."/>
            <person name="Jogler M."/>
            <person name="Boedeker C."/>
            <person name="Pinto D."/>
            <person name="Vollmers J."/>
            <person name="Rivas-Marin E."/>
            <person name="Kohn T."/>
            <person name="Peeters S.H."/>
            <person name="Heuer A."/>
            <person name="Rast P."/>
            <person name="Oberbeckmann S."/>
            <person name="Bunk B."/>
            <person name="Jeske O."/>
            <person name="Meyerdierks A."/>
            <person name="Storesund J.E."/>
            <person name="Kallscheuer N."/>
            <person name="Luecker S."/>
            <person name="Lage O.M."/>
            <person name="Pohl T."/>
            <person name="Merkel B.J."/>
            <person name="Hornburger P."/>
            <person name="Mueller R.-W."/>
            <person name="Bruemmer F."/>
            <person name="Labrenz M."/>
            <person name="Spormann A.M."/>
            <person name="Op den Camp H."/>
            <person name="Overmann J."/>
            <person name="Amann R."/>
            <person name="Jetten M.S.M."/>
            <person name="Mascher T."/>
            <person name="Medema M.H."/>
            <person name="Devos D.P."/>
            <person name="Kaster A.-K."/>
            <person name="Ovreas L."/>
            <person name="Rohde M."/>
            <person name="Galperin M.Y."/>
            <person name="Jogler C."/>
        </authorList>
    </citation>
    <scope>NUCLEOTIDE SEQUENCE [LARGE SCALE GENOMIC DNA]</scope>
    <source>
        <strain evidence="2 3">Pla175</strain>
    </source>
</reference>
<keyword evidence="1" id="KW-0812">Transmembrane</keyword>
<feature type="transmembrane region" description="Helical" evidence="1">
    <location>
        <begin position="62"/>
        <end position="82"/>
    </location>
</feature>
<organism evidence="2 3">
    <name type="scientific">Pirellulimonas nuda</name>
    <dbReference type="NCBI Taxonomy" id="2528009"/>
    <lineage>
        <taxon>Bacteria</taxon>
        <taxon>Pseudomonadati</taxon>
        <taxon>Planctomycetota</taxon>
        <taxon>Planctomycetia</taxon>
        <taxon>Pirellulales</taxon>
        <taxon>Lacipirellulaceae</taxon>
        <taxon>Pirellulimonas</taxon>
    </lineage>
</organism>
<accession>A0A518DIF4</accession>
<keyword evidence="1" id="KW-0472">Membrane</keyword>
<dbReference type="RefSeq" id="WP_145291198.1">
    <property type="nucleotide sequence ID" value="NZ_CP036291.1"/>
</dbReference>
<sequence length="432" mass="45791">MAEPQYREEIVTNAPRPPMISWGAIIAGLFAVIAVTWLMYLLGAALGVSIADVADEAPDAESLPWMVAGWMLLTALIAYFVGSSLAARMSGVADDLDGMLHGMTLWSVATVVTLMLGYWGLSALVNTGASALSATGSAVAGAVESVGNAAASTISGAASGASSAADYLASISDTKVAARVRERLQRRAADVLAEVDPPGGTDVTQNDIREAIEGLDAKTFDRMLRQVVDEDQEGIAEVIAAETELNQDQAKELVDGAYAKLEERFGDGSGETPLLADLKSDLADRVARQVAKADPQGGADVDRQAIRDAIEDLDQQTITKAAQLLYEGKPDQVAELLAEETDLSRAQVDELVKGVRAEFDSQLRFVNQKIDSATKSVKKTVNQATEKASTYAQEALWVTFVSSAMALAVSVWGGLCGASTNRRLFYAVNRRV</sequence>
<feature type="transmembrane region" description="Helical" evidence="1">
    <location>
        <begin position="20"/>
        <end position="42"/>
    </location>
</feature>
<keyword evidence="3" id="KW-1185">Reference proteome</keyword>
<feature type="transmembrane region" description="Helical" evidence="1">
    <location>
        <begin position="395"/>
        <end position="415"/>
    </location>
</feature>
<dbReference type="OrthoDB" id="2154696at2"/>
<dbReference type="Proteomes" id="UP000317429">
    <property type="component" value="Chromosome"/>
</dbReference>
<evidence type="ECO:0000313" key="2">
    <source>
        <dbReference type="EMBL" id="QDU91258.1"/>
    </source>
</evidence>
<feature type="transmembrane region" description="Helical" evidence="1">
    <location>
        <begin position="103"/>
        <end position="121"/>
    </location>
</feature>
<dbReference type="KEGG" id="pnd:Pla175_46780"/>
<evidence type="ECO:0000313" key="3">
    <source>
        <dbReference type="Proteomes" id="UP000317429"/>
    </source>
</evidence>
<dbReference type="AlphaFoldDB" id="A0A518DIF4"/>
<evidence type="ECO:0008006" key="4">
    <source>
        <dbReference type="Google" id="ProtNLM"/>
    </source>
</evidence>
<gene>
    <name evidence="2" type="ORF">Pla175_46780</name>
</gene>
<keyword evidence="1" id="KW-1133">Transmembrane helix</keyword>
<name>A0A518DIF4_9BACT</name>